<protein>
    <submittedName>
        <fullName evidence="1">Uncharacterized protein</fullName>
    </submittedName>
</protein>
<evidence type="ECO:0000313" key="1">
    <source>
        <dbReference type="EMBL" id="EER09706.1"/>
    </source>
</evidence>
<accession>C5L0Q4</accession>
<dbReference type="RefSeq" id="XP_002777911.1">
    <property type="nucleotide sequence ID" value="XM_002777865.1"/>
</dbReference>
<dbReference type="InParanoid" id="C5L0Q4"/>
<sequence length="82" mass="9497">MGSTSPTPSTPYERDIGDVSHHGYQLMDDIDIEELLLLQDVVDDPVCVRRKDKVSCNHEFNIEFINEPVLFEEYPLPILYIM</sequence>
<evidence type="ECO:0000313" key="2">
    <source>
        <dbReference type="Proteomes" id="UP000007800"/>
    </source>
</evidence>
<organism evidence="2">
    <name type="scientific">Perkinsus marinus (strain ATCC 50983 / TXsc)</name>
    <dbReference type="NCBI Taxonomy" id="423536"/>
    <lineage>
        <taxon>Eukaryota</taxon>
        <taxon>Sar</taxon>
        <taxon>Alveolata</taxon>
        <taxon>Perkinsozoa</taxon>
        <taxon>Perkinsea</taxon>
        <taxon>Perkinsida</taxon>
        <taxon>Perkinsidae</taxon>
        <taxon>Perkinsus</taxon>
    </lineage>
</organism>
<name>C5L0Q4_PERM5</name>
<dbReference type="AlphaFoldDB" id="C5L0Q4"/>
<reference evidence="1 2" key="1">
    <citation type="submission" date="2008-07" db="EMBL/GenBank/DDBJ databases">
        <authorList>
            <person name="El-Sayed N."/>
            <person name="Caler E."/>
            <person name="Inman J."/>
            <person name="Amedeo P."/>
            <person name="Hass B."/>
            <person name="Wortman J."/>
        </authorList>
    </citation>
    <scope>NUCLEOTIDE SEQUENCE [LARGE SCALE GENOMIC DNA]</scope>
    <source>
        <strain evidence="2">ATCC 50983 / TXsc</strain>
    </source>
</reference>
<dbReference type="GeneID" id="9086929"/>
<gene>
    <name evidence="1" type="ORF">Pmar_PMAR022143</name>
</gene>
<keyword evidence="2" id="KW-1185">Reference proteome</keyword>
<dbReference type="EMBL" id="GG678123">
    <property type="protein sequence ID" value="EER09706.1"/>
    <property type="molecule type" value="Genomic_DNA"/>
</dbReference>
<proteinExistence type="predicted"/>
<dbReference type="Proteomes" id="UP000007800">
    <property type="component" value="Unassembled WGS sequence"/>
</dbReference>